<dbReference type="GO" id="GO:0006826">
    <property type="term" value="P:iron ion transport"/>
    <property type="evidence" value="ECO:0007669"/>
    <property type="project" value="TreeGrafter"/>
</dbReference>
<gene>
    <name evidence="11" type="ORF">OFUS_LOCUS7617</name>
</gene>
<reference evidence="11" key="1">
    <citation type="submission" date="2022-03" db="EMBL/GenBank/DDBJ databases">
        <authorList>
            <person name="Martin C."/>
        </authorList>
    </citation>
    <scope>NUCLEOTIDE SEQUENCE</scope>
</reference>
<dbReference type="Proteomes" id="UP000749559">
    <property type="component" value="Unassembled WGS sequence"/>
</dbReference>
<dbReference type="Gene3D" id="2.60.40.420">
    <property type="entry name" value="Cupredoxins - blue copper proteins"/>
    <property type="match status" value="3"/>
</dbReference>
<proteinExistence type="inferred from homology"/>
<keyword evidence="6" id="KW-0472">Membrane</keyword>
<feature type="domain" description="Plastocyanin-like" evidence="9">
    <location>
        <begin position="476"/>
        <end position="618"/>
    </location>
</feature>
<evidence type="ECO:0000256" key="7">
    <source>
        <dbReference type="SAM" id="SignalP"/>
    </source>
</evidence>
<organism evidence="11 12">
    <name type="scientific">Owenia fusiformis</name>
    <name type="common">Polychaete worm</name>
    <dbReference type="NCBI Taxonomy" id="6347"/>
    <lineage>
        <taxon>Eukaryota</taxon>
        <taxon>Metazoa</taxon>
        <taxon>Spiralia</taxon>
        <taxon>Lophotrochozoa</taxon>
        <taxon>Annelida</taxon>
        <taxon>Polychaeta</taxon>
        <taxon>Sedentaria</taxon>
        <taxon>Canalipalpata</taxon>
        <taxon>Sabellida</taxon>
        <taxon>Oweniida</taxon>
        <taxon>Oweniidae</taxon>
        <taxon>Owenia</taxon>
    </lineage>
</organism>
<evidence type="ECO:0000256" key="5">
    <source>
        <dbReference type="SAM" id="MobiDB-lite"/>
    </source>
</evidence>
<protein>
    <submittedName>
        <fullName evidence="11">Uncharacterized protein</fullName>
    </submittedName>
</protein>
<feature type="domain" description="Plastocyanin-like" evidence="8">
    <location>
        <begin position="211"/>
        <end position="367"/>
    </location>
</feature>
<dbReference type="InterPro" id="IPR008972">
    <property type="entry name" value="Cupredoxin"/>
</dbReference>
<keyword evidence="7" id="KW-0732">Signal</keyword>
<feature type="transmembrane region" description="Helical" evidence="6">
    <location>
        <begin position="665"/>
        <end position="687"/>
    </location>
</feature>
<keyword evidence="4" id="KW-0186">Copper</keyword>
<dbReference type="OrthoDB" id="2121828at2759"/>
<keyword evidence="3" id="KW-0560">Oxidoreductase</keyword>
<dbReference type="InterPro" id="IPR011706">
    <property type="entry name" value="Cu-oxidase_C"/>
</dbReference>
<dbReference type="CDD" id="cd13858">
    <property type="entry name" value="CuRO_1_tcLCC2_insect_like"/>
    <property type="match status" value="1"/>
</dbReference>
<dbReference type="EMBL" id="CAIIXF020000004">
    <property type="protein sequence ID" value="CAH1780992.1"/>
    <property type="molecule type" value="Genomic_DNA"/>
</dbReference>
<dbReference type="InterPro" id="IPR033138">
    <property type="entry name" value="Cu_oxidase_CS"/>
</dbReference>
<dbReference type="Pfam" id="PF07731">
    <property type="entry name" value="Cu-oxidase_2"/>
    <property type="match status" value="1"/>
</dbReference>
<feature type="region of interest" description="Disordered" evidence="5">
    <location>
        <begin position="367"/>
        <end position="394"/>
    </location>
</feature>
<keyword evidence="6" id="KW-1133">Transmembrane helix</keyword>
<evidence type="ECO:0000256" key="6">
    <source>
        <dbReference type="SAM" id="Phobius"/>
    </source>
</evidence>
<dbReference type="InterPro" id="IPR011707">
    <property type="entry name" value="Cu-oxidase-like_N"/>
</dbReference>
<dbReference type="PROSITE" id="PS00079">
    <property type="entry name" value="MULTICOPPER_OXIDASE1"/>
    <property type="match status" value="1"/>
</dbReference>
<sequence length="688" mass="77084">MNLRLLQNGFFTTCLLLLSVGSSLGGTGRISGLKDYKDHECIRECNGTVRTCEYDFTVEWYHVLTKACYNCPFNATDCARPHCVAADGAEKAVLTINRMIPSPSIIVCRGDTIVANLHNKISNGEGTSIHWHGQHQENTPHMDGVSMLTQCPIPPHTSFQYKFKADYRGTHFYHGHSGLQRADGIFGPLIVREENASDAHSGNYDYDLPEHVVMVTDWLVEMTVNRFTAHHNDDGDNKPKSMLINGKGAWKLHTDAETGEEAYTPKEVFTIAKGKRYRFRMINNGILNCPIQVSVDGHNLTMIATDGSPFEPVEVENFIIFAGERYDFVLNANQNVSNYWMKLKGLADCSPSWAQAHQTAIIRYEGAANENPPGPTGYEDTGREGKQLNPLNTKKSDMHIPVSELMSLDPDDERISGTPDHQLHLAMDFNKVDNEYFHNPTYYPIYQISRKKHLYSPQMNGITMVIPSSPPLTQPEDITEDTFCNETSLHGECREKFCECTHVLRVGLDSLVEIVFVDQGFTFNANHPMHLHGYAFHVVGLRRVNASGFHIDTFKEMDARGEIERRFTNVVRKDSVTVPDGGYTIIRFVARNPGYWFLHCHIVFHAEIGMGVVLHVGEPDDLPDIPSTLPKCGNWNPDMKKEEMEHTTEPGTVPTCPSLKDTSEAALRVAPAFSAICLVVIITIASIN</sequence>
<feature type="domain" description="Plastocyanin-like" evidence="10">
    <location>
        <begin position="83"/>
        <end position="195"/>
    </location>
</feature>
<keyword evidence="6" id="KW-0812">Transmembrane</keyword>
<evidence type="ECO:0000256" key="3">
    <source>
        <dbReference type="ARBA" id="ARBA00023002"/>
    </source>
</evidence>
<dbReference type="FunFam" id="2.60.40.420:FF:000045">
    <property type="entry name" value="Laccase 2"/>
    <property type="match status" value="1"/>
</dbReference>
<dbReference type="AlphaFoldDB" id="A0A8S4NKT7"/>
<feature type="chain" id="PRO_5035723464" evidence="7">
    <location>
        <begin position="26"/>
        <end position="688"/>
    </location>
</feature>
<evidence type="ECO:0000259" key="9">
    <source>
        <dbReference type="Pfam" id="PF07731"/>
    </source>
</evidence>
<dbReference type="GO" id="GO:0005507">
    <property type="term" value="F:copper ion binding"/>
    <property type="evidence" value="ECO:0007669"/>
    <property type="project" value="InterPro"/>
</dbReference>
<dbReference type="InterPro" id="IPR002355">
    <property type="entry name" value="Cu_oxidase_Cu_BS"/>
</dbReference>
<dbReference type="CDD" id="cd13905">
    <property type="entry name" value="CuRO_3_tcLLC2_insect_like"/>
    <property type="match status" value="1"/>
</dbReference>
<dbReference type="PANTHER" id="PTHR11709:SF394">
    <property type="entry name" value="FI03373P-RELATED"/>
    <property type="match status" value="1"/>
</dbReference>
<accession>A0A8S4NKT7</accession>
<evidence type="ECO:0000259" key="8">
    <source>
        <dbReference type="Pfam" id="PF00394"/>
    </source>
</evidence>
<dbReference type="Pfam" id="PF00394">
    <property type="entry name" value="Cu-oxidase"/>
    <property type="match status" value="1"/>
</dbReference>
<evidence type="ECO:0000313" key="11">
    <source>
        <dbReference type="EMBL" id="CAH1780992.1"/>
    </source>
</evidence>
<dbReference type="PANTHER" id="PTHR11709">
    <property type="entry name" value="MULTI-COPPER OXIDASE"/>
    <property type="match status" value="1"/>
</dbReference>
<dbReference type="Pfam" id="PF07732">
    <property type="entry name" value="Cu-oxidase_3"/>
    <property type="match status" value="1"/>
</dbReference>
<dbReference type="InterPro" id="IPR001117">
    <property type="entry name" value="Cu-oxidase_2nd"/>
</dbReference>
<dbReference type="SUPFAM" id="SSF49503">
    <property type="entry name" value="Cupredoxins"/>
    <property type="match status" value="3"/>
</dbReference>
<evidence type="ECO:0000313" key="12">
    <source>
        <dbReference type="Proteomes" id="UP000749559"/>
    </source>
</evidence>
<dbReference type="CDD" id="cd13884">
    <property type="entry name" value="CuRO_2_tcLCC_insect_like"/>
    <property type="match status" value="1"/>
</dbReference>
<dbReference type="GO" id="GO:0016491">
    <property type="term" value="F:oxidoreductase activity"/>
    <property type="evidence" value="ECO:0007669"/>
    <property type="project" value="UniProtKB-KW"/>
</dbReference>
<comment type="similarity">
    <text evidence="1">Belongs to the multicopper oxidase family.</text>
</comment>
<feature type="signal peptide" evidence="7">
    <location>
        <begin position="1"/>
        <end position="25"/>
    </location>
</feature>
<keyword evidence="2" id="KW-0479">Metal-binding</keyword>
<name>A0A8S4NKT7_OWEFU</name>
<keyword evidence="12" id="KW-1185">Reference proteome</keyword>
<evidence type="ECO:0000259" key="10">
    <source>
        <dbReference type="Pfam" id="PF07732"/>
    </source>
</evidence>
<dbReference type="PROSITE" id="PS00080">
    <property type="entry name" value="MULTICOPPER_OXIDASE2"/>
    <property type="match status" value="1"/>
</dbReference>
<dbReference type="InterPro" id="IPR045087">
    <property type="entry name" value="Cu-oxidase_fam"/>
</dbReference>
<dbReference type="FunFam" id="2.60.40.420:FF:000031">
    <property type="entry name" value="Laccase-2 isoform A"/>
    <property type="match status" value="1"/>
</dbReference>
<evidence type="ECO:0000256" key="2">
    <source>
        <dbReference type="ARBA" id="ARBA00022723"/>
    </source>
</evidence>
<comment type="caution">
    <text evidence="11">The sequence shown here is derived from an EMBL/GenBank/DDBJ whole genome shotgun (WGS) entry which is preliminary data.</text>
</comment>
<dbReference type="GO" id="GO:0005886">
    <property type="term" value="C:plasma membrane"/>
    <property type="evidence" value="ECO:0007669"/>
    <property type="project" value="TreeGrafter"/>
</dbReference>
<evidence type="ECO:0000256" key="4">
    <source>
        <dbReference type="ARBA" id="ARBA00023008"/>
    </source>
</evidence>
<evidence type="ECO:0000256" key="1">
    <source>
        <dbReference type="ARBA" id="ARBA00010609"/>
    </source>
</evidence>